<dbReference type="Proteomes" id="UP000054618">
    <property type="component" value="Unassembled WGS sequence"/>
</dbReference>
<dbReference type="EMBL" id="LNYS01000025">
    <property type="protein sequence ID" value="KTD45201.1"/>
    <property type="molecule type" value="Genomic_DNA"/>
</dbReference>
<dbReference type="AlphaFoldDB" id="A0A0W0XKK5"/>
<keyword evidence="2" id="KW-1185">Reference proteome</keyword>
<dbReference type="RefSeq" id="WP_157072314.1">
    <property type="nucleotide sequence ID" value="NZ_CAAAIK010000004.1"/>
</dbReference>
<evidence type="ECO:0000313" key="2">
    <source>
        <dbReference type="Proteomes" id="UP000054618"/>
    </source>
</evidence>
<gene>
    <name evidence="1" type="ORF">Lqui_2672</name>
</gene>
<organism evidence="1 2">
    <name type="scientific">Legionella quinlivanii</name>
    <dbReference type="NCBI Taxonomy" id="45073"/>
    <lineage>
        <taxon>Bacteria</taxon>
        <taxon>Pseudomonadati</taxon>
        <taxon>Pseudomonadota</taxon>
        <taxon>Gammaproteobacteria</taxon>
        <taxon>Legionellales</taxon>
        <taxon>Legionellaceae</taxon>
        <taxon>Legionella</taxon>
    </lineage>
</organism>
<dbReference type="PATRIC" id="fig|45073.5.peg.2840"/>
<proteinExistence type="predicted"/>
<evidence type="ECO:0000313" key="1">
    <source>
        <dbReference type="EMBL" id="KTD45201.1"/>
    </source>
</evidence>
<reference evidence="1 2" key="1">
    <citation type="submission" date="2015-11" db="EMBL/GenBank/DDBJ databases">
        <title>Genomic analysis of 38 Legionella species identifies large and diverse effector repertoires.</title>
        <authorList>
            <person name="Burstein D."/>
            <person name="Amaro F."/>
            <person name="Zusman T."/>
            <person name="Lifshitz Z."/>
            <person name="Cohen O."/>
            <person name="Gilbert J.A."/>
            <person name="Pupko T."/>
            <person name="Shuman H.A."/>
            <person name="Segal G."/>
        </authorList>
    </citation>
    <scope>NUCLEOTIDE SEQUENCE [LARGE SCALE GENOMIC DNA]</scope>
    <source>
        <strain evidence="1 2">CDC#1442-AUS-E</strain>
    </source>
</reference>
<accession>A0A0W0XKK5</accession>
<comment type="caution">
    <text evidence="1">The sequence shown here is derived from an EMBL/GenBank/DDBJ whole genome shotgun (WGS) entry which is preliminary data.</text>
</comment>
<sequence>MMEDYDDNDYGYTPFFTKETRDVAILTKMGSVYTTIVPDVKDESVNILELK</sequence>
<protein>
    <submittedName>
        <fullName evidence="1">Uncharacterized protein</fullName>
    </submittedName>
</protein>
<name>A0A0W0XKK5_9GAMM</name>